<dbReference type="Proteomes" id="UP000504882">
    <property type="component" value="Unassembled WGS sequence"/>
</dbReference>
<name>A0ABY2E9A1_9MICO</name>
<accession>A0ABY2E9A1</accession>
<proteinExistence type="predicted"/>
<dbReference type="PROSITE" id="PS51257">
    <property type="entry name" value="PROKAR_LIPOPROTEIN"/>
    <property type="match status" value="1"/>
</dbReference>
<evidence type="ECO:0000256" key="1">
    <source>
        <dbReference type="SAM" id="SignalP"/>
    </source>
</evidence>
<comment type="caution">
    <text evidence="2">The sequence shown here is derived from an EMBL/GenBank/DDBJ whole genome shotgun (WGS) entry which is preliminary data.</text>
</comment>
<feature type="signal peptide" evidence="1">
    <location>
        <begin position="1"/>
        <end position="23"/>
    </location>
</feature>
<evidence type="ECO:0000313" key="2">
    <source>
        <dbReference type="EMBL" id="TDE95850.1"/>
    </source>
</evidence>
<dbReference type="RefSeq" id="WP_133106779.1">
    <property type="nucleotide sequence ID" value="NZ_SMNA01000003.1"/>
</dbReference>
<dbReference type="EMBL" id="SMNA01000003">
    <property type="protein sequence ID" value="TDE95850.1"/>
    <property type="molecule type" value="Genomic_DNA"/>
</dbReference>
<feature type="chain" id="PRO_5045778119" evidence="1">
    <location>
        <begin position="24"/>
        <end position="113"/>
    </location>
</feature>
<evidence type="ECO:0000313" key="3">
    <source>
        <dbReference type="Proteomes" id="UP000504882"/>
    </source>
</evidence>
<gene>
    <name evidence="2" type="ORF">EXU48_06205</name>
</gene>
<protein>
    <submittedName>
        <fullName evidence="2">Uncharacterized protein</fullName>
    </submittedName>
</protein>
<keyword evidence="1" id="KW-0732">Signal</keyword>
<reference evidence="2 3" key="1">
    <citation type="submission" date="2019-03" db="EMBL/GenBank/DDBJ databases">
        <title>Genomic features of bacteria from cold environments.</title>
        <authorList>
            <person name="Shen L."/>
        </authorList>
    </citation>
    <scope>NUCLEOTIDE SEQUENCE [LARGE SCALE GENOMIC DNA]</scope>
    <source>
        <strain evidence="3">T3246-1</strain>
    </source>
</reference>
<sequence length="113" mass="11230">MRARGWWSCVPVIFALMLGACSAGDGGGDEATTTQLTGGAVDLAVSPEGEAVLAELATEIAAAGESARLVLSVGGSPVSAAAVPEPLEDLGTVRIGLPEGLNAADVVELIRTN</sequence>
<organism evidence="2 3">
    <name type="scientific">Occultella glacieicola</name>
    <dbReference type="NCBI Taxonomy" id="2518684"/>
    <lineage>
        <taxon>Bacteria</taxon>
        <taxon>Bacillati</taxon>
        <taxon>Actinomycetota</taxon>
        <taxon>Actinomycetes</taxon>
        <taxon>Micrococcales</taxon>
        <taxon>Ruaniaceae</taxon>
        <taxon>Occultella</taxon>
    </lineage>
</organism>
<keyword evidence="3" id="KW-1185">Reference proteome</keyword>